<dbReference type="EMBL" id="CM037151">
    <property type="protein sequence ID" value="KAH7844813.1"/>
    <property type="molecule type" value="Genomic_DNA"/>
</dbReference>
<keyword evidence="2" id="KW-1185">Reference proteome</keyword>
<evidence type="ECO:0000313" key="2">
    <source>
        <dbReference type="Proteomes" id="UP000828048"/>
    </source>
</evidence>
<reference evidence="1 2" key="1">
    <citation type="journal article" date="2021" name="Hortic Res">
        <title>High-quality reference genome and annotation aids understanding of berry development for evergreen blueberry (Vaccinium darrowii).</title>
        <authorList>
            <person name="Yu J."/>
            <person name="Hulse-Kemp A.M."/>
            <person name="Babiker E."/>
            <person name="Staton M."/>
        </authorList>
    </citation>
    <scope>NUCLEOTIDE SEQUENCE [LARGE SCALE GENOMIC DNA]</scope>
    <source>
        <strain evidence="2">cv. NJ 8807/NJ 8810</strain>
        <tissue evidence="1">Young leaf</tissue>
    </source>
</reference>
<name>A0ACB7XUT1_9ERIC</name>
<protein>
    <submittedName>
        <fullName evidence="1">Uncharacterized protein</fullName>
    </submittedName>
</protein>
<organism evidence="1 2">
    <name type="scientific">Vaccinium darrowii</name>
    <dbReference type="NCBI Taxonomy" id="229202"/>
    <lineage>
        <taxon>Eukaryota</taxon>
        <taxon>Viridiplantae</taxon>
        <taxon>Streptophyta</taxon>
        <taxon>Embryophyta</taxon>
        <taxon>Tracheophyta</taxon>
        <taxon>Spermatophyta</taxon>
        <taxon>Magnoliopsida</taxon>
        <taxon>eudicotyledons</taxon>
        <taxon>Gunneridae</taxon>
        <taxon>Pentapetalae</taxon>
        <taxon>asterids</taxon>
        <taxon>Ericales</taxon>
        <taxon>Ericaceae</taxon>
        <taxon>Vaccinioideae</taxon>
        <taxon>Vaccinieae</taxon>
        <taxon>Vaccinium</taxon>
    </lineage>
</organism>
<dbReference type="Proteomes" id="UP000828048">
    <property type="component" value="Chromosome 1"/>
</dbReference>
<gene>
    <name evidence="1" type="ORF">Vadar_031943</name>
</gene>
<proteinExistence type="predicted"/>
<accession>A0ACB7XUT1</accession>
<comment type="caution">
    <text evidence="1">The sequence shown here is derived from an EMBL/GenBank/DDBJ whole genome shotgun (WGS) entry which is preliminary data.</text>
</comment>
<evidence type="ECO:0000313" key="1">
    <source>
        <dbReference type="EMBL" id="KAH7844813.1"/>
    </source>
</evidence>
<sequence>MVIAMLCVLNGGRAFEQATVKRGCGNTHFSFLLELHSKEHRYILLKDYRVGDKTNKNEEGLPLPLEEGLPLVDRLPDFCDTYKVSHTLKETQDWIDPICKEKYLQMVALRDEAIQSETPLTTEGLSRAVLGERKNYIRGFGNGPKPSTHVSKSKLDLARQGQLQKVQAEMDSLREEARLREEEQTRRVKDRVMPMRIETKHKRKHQSLQHALQFEATPSLAMRLPPLNISTDQSSLLAFKTYITNFNTNPILVSNWTTTTPSLVCNWVGITCGKLHRRVVALNLPSMGLIGTIPPHLGNLSFLAHLSIANNSFYGDLPKNLTCKVLFFKKFEATSSLAKRLPPPDISTDQSSLLAFKTYITNFNTNRILVSNWTTTTPSSVCDWVGITCGNFHRRVVALNLSNMGLIGTIPPHLGNLSFLAQLNIDNNSFYGDLPKELANLRRLQYIDLGLNNFDGLIPPWLGAFQKLQYIYLFNNSFTGGIPNEFMKLVNLKILSLPSAGLTGLLPHFLFNMSSLQEILIRENNFSGSLPRNICPQGSALLGIYFARNQLTGGIPFDIGNCTSIQGIDLSENHFTEYGREGLLSTRCDVYSFGIMLMEIFTRKKPTDEIFNEGLSLKSWVMESLANNVIHAIDSNLVRQEEGHVTVKVKCVSSIYELALNCSAESPEERINMKDVGVLLKKIRLEFLANLSC</sequence>